<dbReference type="Pfam" id="PF12802">
    <property type="entry name" value="MarR_2"/>
    <property type="match status" value="1"/>
</dbReference>
<organism evidence="5 6">
    <name type="scientific">Endosaccharibacter trunci</name>
    <dbReference type="NCBI Taxonomy" id="2812733"/>
    <lineage>
        <taxon>Bacteria</taxon>
        <taxon>Pseudomonadati</taxon>
        <taxon>Pseudomonadota</taxon>
        <taxon>Alphaproteobacteria</taxon>
        <taxon>Acetobacterales</taxon>
        <taxon>Acetobacteraceae</taxon>
        <taxon>Endosaccharibacter</taxon>
    </lineage>
</organism>
<name>A0ABT1W851_9PROT</name>
<keyword evidence="6" id="KW-1185">Reference proteome</keyword>
<evidence type="ECO:0000256" key="2">
    <source>
        <dbReference type="ARBA" id="ARBA00023125"/>
    </source>
</evidence>
<dbReference type="InterPro" id="IPR036390">
    <property type="entry name" value="WH_DNA-bd_sf"/>
</dbReference>
<dbReference type="Gene3D" id="1.10.10.10">
    <property type="entry name" value="Winged helix-like DNA-binding domain superfamily/Winged helix DNA-binding domain"/>
    <property type="match status" value="1"/>
</dbReference>
<feature type="domain" description="HTH marR-type" evidence="4">
    <location>
        <begin position="6"/>
        <end position="139"/>
    </location>
</feature>
<comment type="caution">
    <text evidence="5">The sequence shown here is derived from an EMBL/GenBank/DDBJ whole genome shotgun (WGS) entry which is preliminary data.</text>
</comment>
<dbReference type="InterPro" id="IPR000835">
    <property type="entry name" value="HTH_MarR-typ"/>
</dbReference>
<dbReference type="PROSITE" id="PS01117">
    <property type="entry name" value="HTH_MARR_1"/>
    <property type="match status" value="1"/>
</dbReference>
<dbReference type="InterPro" id="IPR039422">
    <property type="entry name" value="MarR/SlyA-like"/>
</dbReference>
<dbReference type="RefSeq" id="WP_422863478.1">
    <property type="nucleotide sequence ID" value="NZ_JAMSKV010000004.1"/>
</dbReference>
<evidence type="ECO:0000259" key="4">
    <source>
        <dbReference type="PROSITE" id="PS50995"/>
    </source>
</evidence>
<reference evidence="5 6" key="1">
    <citation type="submission" date="2022-06" db="EMBL/GenBank/DDBJ databases">
        <title>Endosaccharibacter gen. nov., sp. nov., endophytic bacteria isolated from sugarcane.</title>
        <authorList>
            <person name="Pitiwittayakul N."/>
            <person name="Yukphan P."/>
            <person name="Charoenyingcharoen P."/>
            <person name="Tanasupawat S."/>
        </authorList>
    </citation>
    <scope>NUCLEOTIDE SEQUENCE [LARGE SCALE GENOMIC DNA]</scope>
    <source>
        <strain evidence="5 6">KSS8</strain>
    </source>
</reference>
<gene>
    <name evidence="5" type="ORF">NFI95_06085</name>
</gene>
<evidence type="ECO:0000256" key="1">
    <source>
        <dbReference type="ARBA" id="ARBA00023015"/>
    </source>
</evidence>
<dbReference type="EMBL" id="JAMSKV010000004">
    <property type="protein sequence ID" value="MCQ8278013.1"/>
    <property type="molecule type" value="Genomic_DNA"/>
</dbReference>
<dbReference type="Proteomes" id="UP001524587">
    <property type="component" value="Unassembled WGS sequence"/>
</dbReference>
<keyword evidence="2" id="KW-0238">DNA-binding</keyword>
<evidence type="ECO:0000313" key="5">
    <source>
        <dbReference type="EMBL" id="MCQ8278013.1"/>
    </source>
</evidence>
<dbReference type="SMART" id="SM00347">
    <property type="entry name" value="HTH_MARR"/>
    <property type="match status" value="1"/>
</dbReference>
<dbReference type="PRINTS" id="PR00598">
    <property type="entry name" value="HTHMARR"/>
</dbReference>
<accession>A0ABT1W851</accession>
<evidence type="ECO:0000256" key="3">
    <source>
        <dbReference type="ARBA" id="ARBA00023163"/>
    </source>
</evidence>
<dbReference type="InterPro" id="IPR036388">
    <property type="entry name" value="WH-like_DNA-bd_sf"/>
</dbReference>
<proteinExistence type="predicted"/>
<dbReference type="PANTHER" id="PTHR33164:SF64">
    <property type="entry name" value="TRANSCRIPTIONAL REGULATOR SLYA"/>
    <property type="match status" value="1"/>
</dbReference>
<keyword evidence="1" id="KW-0805">Transcription regulation</keyword>
<protein>
    <submittedName>
        <fullName evidence="5">MarR family transcriptional regulator</fullName>
    </submittedName>
</protein>
<dbReference type="InterPro" id="IPR023187">
    <property type="entry name" value="Tscrpt_reg_MarR-type_CS"/>
</dbReference>
<sequence length="151" mass="16611">MGEDPGIAFGRRLLRIGFAWRREIDADLKPFGLTDASWRPILLLGTLGEPVRQGVLARMLEIDGPSLARLVDQLERDGLVSRTEDRLDRRTKHVHITASGMALHREVQAVAAAVCRRMLAEVPPDALQACNAVLDRIEQAMSPSHDSGARG</sequence>
<dbReference type="SUPFAM" id="SSF46785">
    <property type="entry name" value="Winged helix' DNA-binding domain"/>
    <property type="match status" value="1"/>
</dbReference>
<keyword evidence="3" id="KW-0804">Transcription</keyword>
<dbReference type="PROSITE" id="PS50995">
    <property type="entry name" value="HTH_MARR_2"/>
    <property type="match status" value="1"/>
</dbReference>
<dbReference type="PANTHER" id="PTHR33164">
    <property type="entry name" value="TRANSCRIPTIONAL REGULATOR, MARR FAMILY"/>
    <property type="match status" value="1"/>
</dbReference>
<evidence type="ECO:0000313" key="6">
    <source>
        <dbReference type="Proteomes" id="UP001524587"/>
    </source>
</evidence>